<feature type="transmembrane region" description="Helical" evidence="2">
    <location>
        <begin position="186"/>
        <end position="207"/>
    </location>
</feature>
<protein>
    <submittedName>
        <fullName evidence="3">Uncharacterized protein</fullName>
    </submittedName>
</protein>
<feature type="transmembrane region" description="Helical" evidence="2">
    <location>
        <begin position="51"/>
        <end position="78"/>
    </location>
</feature>
<dbReference type="AlphaFoldDB" id="A0AAP4C737"/>
<dbReference type="RefSeq" id="WP_285333058.1">
    <property type="nucleotide sequence ID" value="NZ_JASODW010000004.1"/>
</dbReference>
<feature type="transmembrane region" description="Helical" evidence="2">
    <location>
        <begin position="109"/>
        <end position="126"/>
    </location>
</feature>
<evidence type="ECO:0000313" key="4">
    <source>
        <dbReference type="Proteomes" id="UP001240483"/>
    </source>
</evidence>
<organism evidence="3 4">
    <name type="scientific">Pseudoglutamicibacter cumminsii</name>
    <dbReference type="NCBI Taxonomy" id="156979"/>
    <lineage>
        <taxon>Bacteria</taxon>
        <taxon>Bacillati</taxon>
        <taxon>Actinomycetota</taxon>
        <taxon>Actinomycetes</taxon>
        <taxon>Micrococcales</taxon>
        <taxon>Micrococcaceae</taxon>
        <taxon>Pseudoglutamicibacter</taxon>
    </lineage>
</organism>
<reference evidence="3" key="1">
    <citation type="submission" date="2023-05" db="EMBL/GenBank/DDBJ databases">
        <title>Cataloging the Phylogenetic Diversity of Human Bladder Bacteria.</title>
        <authorList>
            <person name="Du J."/>
        </authorList>
    </citation>
    <scope>NUCLEOTIDE SEQUENCE</scope>
    <source>
        <strain evidence="3">UMB9978</strain>
    </source>
</reference>
<feature type="region of interest" description="Disordered" evidence="1">
    <location>
        <begin position="1"/>
        <end position="35"/>
    </location>
</feature>
<evidence type="ECO:0000313" key="3">
    <source>
        <dbReference type="EMBL" id="MDK6275105.1"/>
    </source>
</evidence>
<accession>A0AAP4C737</accession>
<evidence type="ECO:0000256" key="1">
    <source>
        <dbReference type="SAM" id="MobiDB-lite"/>
    </source>
</evidence>
<comment type="caution">
    <text evidence="3">The sequence shown here is derived from an EMBL/GenBank/DDBJ whole genome shotgun (WGS) entry which is preliminary data.</text>
</comment>
<keyword evidence="2" id="KW-0812">Transmembrane</keyword>
<feature type="compositionally biased region" description="Pro residues" evidence="1">
    <location>
        <begin position="1"/>
        <end position="11"/>
    </location>
</feature>
<dbReference type="EMBL" id="JASODW010000004">
    <property type="protein sequence ID" value="MDK6275105.1"/>
    <property type="molecule type" value="Genomic_DNA"/>
</dbReference>
<keyword evidence="2" id="KW-1133">Transmembrane helix</keyword>
<evidence type="ECO:0000256" key="2">
    <source>
        <dbReference type="SAM" id="Phobius"/>
    </source>
</evidence>
<sequence>MATPPEQPNPAKPENASRPKKSSKLVKGPSYTPPSRTTRIRRAYKKLPQPLKIVLGGLGTLLMIGLLILGIRLVMLLLVVMLEIPWVASGVLLGLFLILLLPSNGWTNYGAYLFLIGAVVSAFLDVPGNPIYNAPFEKLFLNEGEYLSGSAVVEKPSQGETVISGENVIVDADGNKIRDINDFLTFLYRLALYSVIYGVLITLRGFLPKMKTTSTSAWPRKNRSGKNRLRTP</sequence>
<gene>
    <name evidence="3" type="ORF">QP116_05050</name>
</gene>
<dbReference type="Proteomes" id="UP001240483">
    <property type="component" value="Unassembled WGS sequence"/>
</dbReference>
<feature type="transmembrane region" description="Helical" evidence="2">
    <location>
        <begin position="84"/>
        <end position="102"/>
    </location>
</feature>
<name>A0AAP4C737_9MICC</name>
<proteinExistence type="predicted"/>
<keyword evidence="2" id="KW-0472">Membrane</keyword>